<feature type="compositionally biased region" description="Polar residues" evidence="2">
    <location>
        <begin position="674"/>
        <end position="683"/>
    </location>
</feature>
<evidence type="ECO:0000259" key="6">
    <source>
        <dbReference type="Pfam" id="PF20620"/>
    </source>
</evidence>
<dbReference type="Pfam" id="PF20736">
    <property type="entry name" value="Glyco_hydro127M"/>
    <property type="match status" value="1"/>
</dbReference>
<reference evidence="8 9" key="1">
    <citation type="submission" date="2024-01" db="EMBL/GenBank/DDBJ databases">
        <title>Mariniflexile litorale sp. nov., isolated from the shallow sediments of the Sea of Japan.</title>
        <authorList>
            <person name="Romanenko L."/>
            <person name="Bystritskaya E."/>
            <person name="Isaeva M."/>
        </authorList>
    </citation>
    <scope>NUCLEOTIDE SEQUENCE [LARGE SCALE GENOMIC DNA]</scope>
    <source>
        <strain evidence="8 9">KCTC 32427</strain>
    </source>
</reference>
<dbReference type="InterPro" id="IPR049046">
    <property type="entry name" value="Beta-AFase-like_GH127_middle"/>
</dbReference>
<dbReference type="PANTHER" id="PTHR31151:SF0">
    <property type="entry name" value="PROLINE-TRNA LIGASE (DUF1680)"/>
    <property type="match status" value="1"/>
</dbReference>
<feature type="domain" description="Non-reducing end beta-L-arabinofuranosidase-like GH127 catalytic" evidence="4">
    <location>
        <begin position="29"/>
        <end position="408"/>
    </location>
</feature>
<keyword evidence="8" id="KW-0378">Hydrolase</keyword>
<proteinExistence type="predicted"/>
<dbReference type="InterPro" id="IPR032275">
    <property type="entry name" value="DUF4986"/>
</dbReference>
<evidence type="ECO:0000259" key="4">
    <source>
        <dbReference type="Pfam" id="PF07944"/>
    </source>
</evidence>
<dbReference type="Proteomes" id="UP001416393">
    <property type="component" value="Unassembled WGS sequence"/>
</dbReference>
<feature type="domain" description="Non-reducing end beta-L-arabinofuranosidase-like GH127 middle" evidence="7">
    <location>
        <begin position="419"/>
        <end position="514"/>
    </location>
</feature>
<keyword evidence="9" id="KW-1185">Reference proteome</keyword>
<comment type="caution">
    <text evidence="8">The sequence shown here is derived from an EMBL/GenBank/DDBJ whole genome shotgun (WGS) entry which is preliminary data.</text>
</comment>
<dbReference type="RefSeq" id="WP_346241310.1">
    <property type="nucleotide sequence ID" value="NZ_JAZHYP010000003.1"/>
</dbReference>
<dbReference type="PANTHER" id="PTHR31151">
    <property type="entry name" value="PROLINE-TRNA LIGASE (DUF1680)"/>
    <property type="match status" value="1"/>
</dbReference>
<feature type="chain" id="PRO_5045334539" evidence="3">
    <location>
        <begin position="19"/>
        <end position="789"/>
    </location>
</feature>
<feature type="region of interest" description="Disordered" evidence="2">
    <location>
        <begin position="663"/>
        <end position="683"/>
    </location>
</feature>
<feature type="coiled-coil region" evidence="1">
    <location>
        <begin position="627"/>
        <end position="657"/>
    </location>
</feature>
<dbReference type="InterPro" id="IPR012878">
    <property type="entry name" value="Beta-AFase-like_GH127_cat"/>
</dbReference>
<evidence type="ECO:0000313" key="9">
    <source>
        <dbReference type="Proteomes" id="UP001416393"/>
    </source>
</evidence>
<keyword evidence="1" id="KW-0175">Coiled coil</keyword>
<dbReference type="Pfam" id="PF20620">
    <property type="entry name" value="DUF6805"/>
    <property type="match status" value="1"/>
</dbReference>
<organism evidence="8 9">
    <name type="scientific">Mariniflexile soesokkakense</name>
    <dbReference type="NCBI Taxonomy" id="1343160"/>
    <lineage>
        <taxon>Bacteria</taxon>
        <taxon>Pseudomonadati</taxon>
        <taxon>Bacteroidota</taxon>
        <taxon>Flavobacteriia</taxon>
        <taxon>Flavobacteriales</taxon>
        <taxon>Flavobacteriaceae</taxon>
        <taxon>Mariniflexile</taxon>
    </lineage>
</organism>
<gene>
    <name evidence="8" type="ORF">VP395_08015</name>
</gene>
<evidence type="ECO:0000256" key="3">
    <source>
        <dbReference type="SAM" id="SignalP"/>
    </source>
</evidence>
<evidence type="ECO:0000259" key="5">
    <source>
        <dbReference type="Pfam" id="PF16375"/>
    </source>
</evidence>
<feature type="signal peptide" evidence="3">
    <location>
        <begin position="1"/>
        <end position="18"/>
    </location>
</feature>
<dbReference type="SUPFAM" id="SSF48208">
    <property type="entry name" value="Six-hairpin glycosidases"/>
    <property type="match status" value="1"/>
</dbReference>
<dbReference type="Pfam" id="PF16375">
    <property type="entry name" value="DUF4986"/>
    <property type="match status" value="1"/>
</dbReference>
<evidence type="ECO:0000259" key="7">
    <source>
        <dbReference type="Pfam" id="PF20736"/>
    </source>
</evidence>
<protein>
    <submittedName>
        <fullName evidence="8">Glycoside hydrolase family 127 protein</fullName>
    </submittedName>
</protein>
<dbReference type="GO" id="GO:0016787">
    <property type="term" value="F:hydrolase activity"/>
    <property type="evidence" value="ECO:0007669"/>
    <property type="project" value="UniProtKB-KW"/>
</dbReference>
<dbReference type="Pfam" id="PF07944">
    <property type="entry name" value="Beta-AFase-like_GH127_cat"/>
    <property type="match status" value="1"/>
</dbReference>
<evidence type="ECO:0000313" key="8">
    <source>
        <dbReference type="EMBL" id="MEN3323669.1"/>
    </source>
</evidence>
<feature type="domain" description="Glycoside hydrolase GH146 substrate-binding" evidence="6">
    <location>
        <begin position="651"/>
        <end position="782"/>
    </location>
</feature>
<feature type="domain" description="DUF4986" evidence="5">
    <location>
        <begin position="542"/>
        <end position="626"/>
    </location>
</feature>
<evidence type="ECO:0000256" key="1">
    <source>
        <dbReference type="SAM" id="Coils"/>
    </source>
</evidence>
<accession>A0ABV0ADW9</accession>
<keyword evidence="3" id="KW-0732">Signal</keyword>
<dbReference type="InterPro" id="IPR046544">
    <property type="entry name" value="GH146_SB_dom"/>
</dbReference>
<name>A0ABV0ADW9_9FLAO</name>
<dbReference type="EMBL" id="JAZHYP010000003">
    <property type="protein sequence ID" value="MEN3323669.1"/>
    <property type="molecule type" value="Genomic_DNA"/>
</dbReference>
<dbReference type="InterPro" id="IPR008928">
    <property type="entry name" value="6-hairpin_glycosidase_sf"/>
</dbReference>
<sequence>MKYLVVGFLAFNLFSATAQQEVNLFTLDEVSVTSGVFKQAAEIDFEYIQQLNPDRLLAPFLREAGLNTKAASYTNWENTGLDGHTLGHYLSALSMYFASSKNIKAEDLIDYTLSELKRVQRVNGNGYIGGIPESKALWNEIEKGKINAGSFSLNDKWVPLYNIHKTFAGLKDAWVHAQKPEAKTMLIDLTNWFIITTENLTDAQVQDMLRSEHGGLNEVFAEVYNITKEKRYLELAKRFSEHALLNPLAENKDILTGMHANTQIPKFIGFERIAQLEHDMKYRESASNFYNNVTQKRTLSIGGNSVREHFNPIDDFGSVLSSEQGPETCNTYNMLKLSKMLFEDTANASYIDFYECGLYNHILSSQNPKGGFVYFTPMRPGHYRVYSQPETSFWCCVGSGMENHTKYNELIYAKRDDKLYVNLFIPSTVKWEEKNATLIQKTNFPEEPSTTLIWQSKKKTQATLMFRYPSWVKAGDLQIYINGKIQNIKGLPDSYISLNRKWKKGDRIEIKLPMHLSLEPIPDQSGYGSVKYGPIVLAAITGEENQDGLFADDSRGGHIASGDFLNFTEVPMFISDSSQDILKSIEPVPNEPLRFKATNLFYPEVYKNLVLQPFYKIHEKRYSIYFKNETHEGLAKMQNELEEKQQAEAHLQAITLDYVAPGEQQPESDHGFKSENSNRGLNQNRHWRDATGWFSYNLKNKDGKAKALRVIYFGKDSGRKFKISVNGTVIANPELMGTEGDRFFEVDYNLPESIVKDNETLTVRFEADINSLTAGIYGVRLIDNKETND</sequence>
<evidence type="ECO:0000256" key="2">
    <source>
        <dbReference type="SAM" id="MobiDB-lite"/>
    </source>
</evidence>